<dbReference type="InterPro" id="IPR013164">
    <property type="entry name" value="Cadherin_N"/>
</dbReference>
<proteinExistence type="predicted"/>
<keyword evidence="5" id="KW-0732">Signal</keyword>
<dbReference type="InterPro" id="IPR032455">
    <property type="entry name" value="Cadherin_C"/>
</dbReference>
<evidence type="ECO:0000256" key="12">
    <source>
        <dbReference type="PROSITE-ProRule" id="PRU00043"/>
    </source>
</evidence>
<dbReference type="FunFam" id="2.60.40.60:FF:000004">
    <property type="entry name" value="Protocadherin 1 gamma 2"/>
    <property type="match status" value="1"/>
</dbReference>
<dbReference type="Pfam" id="PF08266">
    <property type="entry name" value="Cadherin_2"/>
    <property type="match status" value="1"/>
</dbReference>
<dbReference type="FunFam" id="2.60.40.60:FF:000006">
    <property type="entry name" value="Protocadherin alpha 2"/>
    <property type="match status" value="1"/>
</dbReference>
<dbReference type="AlphaFoldDB" id="A0A5A9NNG3"/>
<keyword evidence="4 13" id="KW-0812">Transmembrane</keyword>
<evidence type="ECO:0000313" key="15">
    <source>
        <dbReference type="EMBL" id="KAA0709737.1"/>
    </source>
</evidence>
<dbReference type="GO" id="GO:0007156">
    <property type="term" value="P:homophilic cell adhesion via plasma membrane adhesion molecules"/>
    <property type="evidence" value="ECO:0007669"/>
    <property type="project" value="InterPro"/>
</dbReference>
<keyword evidence="6" id="KW-0677">Repeat</keyword>
<dbReference type="GO" id="GO:0009653">
    <property type="term" value="P:anatomical structure morphogenesis"/>
    <property type="evidence" value="ECO:0007669"/>
    <property type="project" value="UniProtKB-ARBA"/>
</dbReference>
<evidence type="ECO:0000256" key="13">
    <source>
        <dbReference type="SAM" id="Phobius"/>
    </source>
</evidence>
<gene>
    <name evidence="15" type="ORF">E1301_Tti018004</name>
</gene>
<evidence type="ECO:0000259" key="14">
    <source>
        <dbReference type="PROSITE" id="PS50268"/>
    </source>
</evidence>
<keyword evidence="8" id="KW-0130">Cell adhesion</keyword>
<dbReference type="EMBL" id="SOYY01000017">
    <property type="protein sequence ID" value="KAA0709737.1"/>
    <property type="molecule type" value="Genomic_DNA"/>
</dbReference>
<dbReference type="FunFam" id="2.60.40.60:FF:000001">
    <property type="entry name" value="Protocadherin alpha 2"/>
    <property type="match status" value="1"/>
</dbReference>
<reference evidence="15 16" key="1">
    <citation type="journal article" date="2019" name="Mol. Ecol. Resour.">
        <title>Chromosome-level genome assembly of Triplophysa tibetana, a fish adapted to the harsh high-altitude environment of the Tibetan Plateau.</title>
        <authorList>
            <person name="Yang X."/>
            <person name="Liu H."/>
            <person name="Ma Z."/>
            <person name="Zou Y."/>
            <person name="Zou M."/>
            <person name="Mao Y."/>
            <person name="Li X."/>
            <person name="Wang H."/>
            <person name="Chen T."/>
            <person name="Wang W."/>
            <person name="Yang R."/>
        </authorList>
    </citation>
    <scope>NUCLEOTIDE SEQUENCE [LARGE SCALE GENOMIC DNA]</scope>
    <source>
        <strain evidence="15">TTIB1903HZAU</strain>
        <tissue evidence="15">Muscle</tissue>
    </source>
</reference>
<protein>
    <submittedName>
        <fullName evidence="15">Protocadherin gamma-A10</fullName>
    </submittedName>
</protein>
<comment type="function">
    <text evidence="1">Potential calcium-dependent cell-adhesion protein. May be involved in the establishment and maintenance of specific neuronal connections in the brain.</text>
</comment>
<dbReference type="PANTHER" id="PTHR24028:SF114">
    <property type="entry name" value="PCDH2G3 PROTEIN-RELATED"/>
    <property type="match status" value="1"/>
</dbReference>
<dbReference type="PRINTS" id="PR00205">
    <property type="entry name" value="CADHERIN"/>
</dbReference>
<feature type="domain" description="Cadherin" evidence="14">
    <location>
        <begin position="335"/>
        <end position="431"/>
    </location>
</feature>
<dbReference type="SUPFAM" id="SSF49313">
    <property type="entry name" value="Cadherin-like"/>
    <property type="match status" value="6"/>
</dbReference>
<feature type="domain" description="Cadherin" evidence="14">
    <location>
        <begin position="116"/>
        <end position="221"/>
    </location>
</feature>
<dbReference type="Pfam" id="PF16492">
    <property type="entry name" value="Cadherin_C_2"/>
    <property type="match status" value="1"/>
</dbReference>
<dbReference type="PROSITE" id="PS50268">
    <property type="entry name" value="CADHERIN_2"/>
    <property type="match status" value="6"/>
</dbReference>
<evidence type="ECO:0000313" key="16">
    <source>
        <dbReference type="Proteomes" id="UP000324632"/>
    </source>
</evidence>
<keyword evidence="3" id="KW-1003">Cell membrane</keyword>
<organism evidence="15 16">
    <name type="scientific">Triplophysa tibetana</name>
    <dbReference type="NCBI Taxonomy" id="1572043"/>
    <lineage>
        <taxon>Eukaryota</taxon>
        <taxon>Metazoa</taxon>
        <taxon>Chordata</taxon>
        <taxon>Craniata</taxon>
        <taxon>Vertebrata</taxon>
        <taxon>Euteleostomi</taxon>
        <taxon>Actinopterygii</taxon>
        <taxon>Neopterygii</taxon>
        <taxon>Teleostei</taxon>
        <taxon>Ostariophysi</taxon>
        <taxon>Cypriniformes</taxon>
        <taxon>Nemacheilidae</taxon>
        <taxon>Triplophysa</taxon>
    </lineage>
</organism>
<dbReference type="InterPro" id="IPR020894">
    <property type="entry name" value="Cadherin_CS"/>
</dbReference>
<feature type="domain" description="Cadherin" evidence="14">
    <location>
        <begin position="557"/>
        <end position="653"/>
    </location>
</feature>
<dbReference type="PANTHER" id="PTHR24028">
    <property type="entry name" value="CADHERIN-87A"/>
    <property type="match status" value="1"/>
</dbReference>
<dbReference type="GO" id="GO:0005886">
    <property type="term" value="C:plasma membrane"/>
    <property type="evidence" value="ECO:0007669"/>
    <property type="project" value="UniProtKB-SubCell"/>
</dbReference>
<evidence type="ECO:0000256" key="10">
    <source>
        <dbReference type="ARBA" id="ARBA00023136"/>
    </source>
</evidence>
<accession>A0A5A9NNG3</accession>
<dbReference type="PROSITE" id="PS00232">
    <property type="entry name" value="CADHERIN_1"/>
    <property type="match status" value="3"/>
</dbReference>
<dbReference type="Proteomes" id="UP000324632">
    <property type="component" value="Chromosome 17"/>
</dbReference>
<evidence type="ECO:0000256" key="8">
    <source>
        <dbReference type="ARBA" id="ARBA00022889"/>
    </source>
</evidence>
<feature type="domain" description="Cadherin" evidence="14">
    <location>
        <begin position="432"/>
        <end position="542"/>
    </location>
</feature>
<dbReference type="Gene3D" id="2.60.40.60">
    <property type="entry name" value="Cadherins"/>
    <property type="match status" value="6"/>
</dbReference>
<comment type="caution">
    <text evidence="15">The sequence shown here is derived from an EMBL/GenBank/DDBJ whole genome shotgun (WGS) entry which is preliminary data.</text>
</comment>
<keyword evidence="16" id="KW-1185">Reference proteome</keyword>
<evidence type="ECO:0000256" key="9">
    <source>
        <dbReference type="ARBA" id="ARBA00022989"/>
    </source>
</evidence>
<keyword evidence="11" id="KW-0325">Glycoprotein</keyword>
<dbReference type="SMART" id="SM00112">
    <property type="entry name" value="CA"/>
    <property type="match status" value="6"/>
</dbReference>
<evidence type="ECO:0000256" key="1">
    <source>
        <dbReference type="ARBA" id="ARBA00003436"/>
    </source>
</evidence>
<dbReference type="FunFam" id="2.60.40.60:FF:000129">
    <property type="entry name" value="protocadherin alpha-C2 isoform X1"/>
    <property type="match status" value="1"/>
</dbReference>
<dbReference type="FunFam" id="2.60.40.60:FF:000007">
    <property type="entry name" value="Protocadherin alpha 2"/>
    <property type="match status" value="1"/>
</dbReference>
<evidence type="ECO:0000256" key="3">
    <source>
        <dbReference type="ARBA" id="ARBA00022475"/>
    </source>
</evidence>
<keyword evidence="9 13" id="KW-1133">Transmembrane helix</keyword>
<dbReference type="Pfam" id="PF00028">
    <property type="entry name" value="Cadherin"/>
    <property type="match status" value="5"/>
</dbReference>
<dbReference type="InterPro" id="IPR002126">
    <property type="entry name" value="Cadherin-like_dom"/>
</dbReference>
<feature type="domain" description="Cadherin" evidence="14">
    <location>
        <begin position="59"/>
        <end position="115"/>
    </location>
</feature>
<dbReference type="GO" id="GO:0005509">
    <property type="term" value="F:calcium ion binding"/>
    <property type="evidence" value="ECO:0007669"/>
    <property type="project" value="UniProtKB-UniRule"/>
</dbReference>
<evidence type="ECO:0000256" key="11">
    <source>
        <dbReference type="ARBA" id="ARBA00023180"/>
    </source>
</evidence>
<feature type="domain" description="Cadherin" evidence="14">
    <location>
        <begin position="222"/>
        <end position="326"/>
    </location>
</feature>
<dbReference type="InterPro" id="IPR050174">
    <property type="entry name" value="Protocadherin/Cadherin-CA"/>
</dbReference>
<dbReference type="FunFam" id="2.60.40.60:FF:000002">
    <property type="entry name" value="Protocadherin alpha 2"/>
    <property type="match status" value="1"/>
</dbReference>
<evidence type="ECO:0000256" key="5">
    <source>
        <dbReference type="ARBA" id="ARBA00022729"/>
    </source>
</evidence>
<evidence type="ECO:0000256" key="4">
    <source>
        <dbReference type="ARBA" id="ARBA00022692"/>
    </source>
</evidence>
<keyword evidence="7 12" id="KW-0106">Calcium</keyword>
<keyword evidence="10 13" id="KW-0472">Membrane</keyword>
<name>A0A5A9NNG3_9TELE</name>
<dbReference type="CDD" id="cd11304">
    <property type="entry name" value="Cadherin_repeat"/>
    <property type="match status" value="6"/>
</dbReference>
<evidence type="ECO:0000256" key="6">
    <source>
        <dbReference type="ARBA" id="ARBA00022737"/>
    </source>
</evidence>
<evidence type="ECO:0000256" key="2">
    <source>
        <dbReference type="ARBA" id="ARBA00004251"/>
    </source>
</evidence>
<comment type="subcellular location">
    <subcellularLocation>
        <location evidence="2">Cell membrane</location>
        <topology evidence="2">Single-pass type I membrane protein</topology>
    </subcellularLocation>
</comment>
<feature type="transmembrane region" description="Helical" evidence="13">
    <location>
        <begin position="665"/>
        <end position="690"/>
    </location>
</feature>
<dbReference type="InterPro" id="IPR015919">
    <property type="entry name" value="Cadherin-like_sf"/>
</dbReference>
<evidence type="ECO:0000256" key="7">
    <source>
        <dbReference type="ARBA" id="ARBA00022837"/>
    </source>
</evidence>
<sequence>MAVLSFHLCLGDLRYSISEERRRGSTVGKIAQDLGMDTKTLSSRKPRVDFEGTKRYCDINPQSGEIVVNERIDREALCGQKQSCAIHFDFFLENPLELYRVTLEIQDINDNAPKFRNEAVELEIQESAIKGAHFSLDEAYDPDFGTNSVQSYTLSNNEHFILYSADRGRLPEIVLENELDREKQDRLSLILTAYDKGSPQRTGTVLVNIRVLDANDNVPVFKQPVYEVSVPENVPVETVVVRVSASDADEGPNGEVTYEFSYLSIDSENLFTIDHKTGEIKVKEEIDFEESSSFELRIRAKDGAGQATSCTVLINVVDVNDNTPVIIIKSLDTPVRENMASGSEIGIIYVQDKDSTSNGDIKCSIEQQVPFKLVSSVKNHFALVTTTELDRERQAEYNISLTATDGGAPPLFSSKTFHLSVADVNDNAPIFEKQLYSAHVAENNKPGSSVLSVTAKDTDWRQNGTVVYSLFSSDVNNGAPVSSFLSINADTGVIHAVRSFDYEQLKSFKVLVLARDNGSPPLSSNVTVSVLITDENDNTPQILYPSPDGNSFMTEMVPKAAQAGSLVSKVIAVDADSGQNAWLTYHIIKASDPGLFTIGVHSGEIGTQRDLSESDSMKQNIIVSVRDNGQPSLSATCVLNLLISDNLAEVPELKDMSHDESSSKLTFYLIIALVSVSTFFLTFIIIILAVRFCRRRKPRLLFDGVVPIPSAYFPPNYAEVEGAGTLHSAYNYDAYLTTGSRTSDFKFVRSYDGTLTADLTLKKPQSAVDDLEGLDADMSDSLQV</sequence>